<name>A0ABR2J1G3_9EUKA</name>
<dbReference type="PANTHER" id="PTHR45661:SF3">
    <property type="entry name" value="IG-LIKE DOMAIN-CONTAINING PROTEIN"/>
    <property type="match status" value="1"/>
</dbReference>
<dbReference type="Proteomes" id="UP001470230">
    <property type="component" value="Unassembled WGS sequence"/>
</dbReference>
<dbReference type="SUPFAM" id="SSF52058">
    <property type="entry name" value="L domain-like"/>
    <property type="match status" value="1"/>
</dbReference>
<accession>A0ABR2J1G3</accession>
<keyword evidence="2" id="KW-1185">Reference proteome</keyword>
<sequence>MNKIKEFGKKKKKLILPKNKEKNVKLFDQIKIKSNKTDILFYNDALKTTNFYSLLSRFKFISIEILYPSPSFDQIFELVSNVKNNKLNNIVIGLDLQSIPNKAIKVFSDSNISHVNISESITIISDNSFINCNSLKQVKLPFSLTSIENGAFKGCASLEEIIIPNNVTSIKSYAFSECSSLKKIMIPSSVTSIEEHAFSMCSSLNDVSIPSYTTSIKDHTFEKCSSLTQITIPSFVKKVGNHVFSECLSYYFWKRIIYLKE</sequence>
<dbReference type="Pfam" id="PF13306">
    <property type="entry name" value="LRR_5"/>
    <property type="match status" value="1"/>
</dbReference>
<dbReference type="InterPro" id="IPR026906">
    <property type="entry name" value="LRR_5"/>
</dbReference>
<comment type="caution">
    <text evidence="1">The sequence shown here is derived from an EMBL/GenBank/DDBJ whole genome shotgun (WGS) entry which is preliminary data.</text>
</comment>
<dbReference type="Gene3D" id="3.80.10.10">
    <property type="entry name" value="Ribonuclease Inhibitor"/>
    <property type="match status" value="1"/>
</dbReference>
<dbReference type="InterPro" id="IPR053139">
    <property type="entry name" value="Surface_bspA-like"/>
</dbReference>
<evidence type="ECO:0000313" key="2">
    <source>
        <dbReference type="Proteomes" id="UP001470230"/>
    </source>
</evidence>
<dbReference type="InterPro" id="IPR032675">
    <property type="entry name" value="LRR_dom_sf"/>
</dbReference>
<evidence type="ECO:0008006" key="3">
    <source>
        <dbReference type="Google" id="ProtNLM"/>
    </source>
</evidence>
<reference evidence="1 2" key="1">
    <citation type="submission" date="2024-04" db="EMBL/GenBank/DDBJ databases">
        <title>Tritrichomonas musculus Genome.</title>
        <authorList>
            <person name="Alves-Ferreira E."/>
            <person name="Grigg M."/>
            <person name="Lorenzi H."/>
            <person name="Galac M."/>
        </authorList>
    </citation>
    <scope>NUCLEOTIDE SEQUENCE [LARGE SCALE GENOMIC DNA]</scope>
    <source>
        <strain evidence="1 2">EAF2021</strain>
    </source>
</reference>
<dbReference type="EMBL" id="JAPFFF010000013">
    <property type="protein sequence ID" value="KAK8871743.1"/>
    <property type="molecule type" value="Genomic_DNA"/>
</dbReference>
<protein>
    <recommendedName>
        <fullName evidence="3">Leucine-rich repeat domain-containing protein</fullName>
    </recommendedName>
</protein>
<dbReference type="Gene3D" id="3.40.50.12480">
    <property type="match status" value="2"/>
</dbReference>
<evidence type="ECO:0000313" key="1">
    <source>
        <dbReference type="EMBL" id="KAK8871743.1"/>
    </source>
</evidence>
<gene>
    <name evidence="1" type="ORF">M9Y10_007483</name>
</gene>
<dbReference type="PANTHER" id="PTHR45661">
    <property type="entry name" value="SURFACE ANTIGEN"/>
    <property type="match status" value="1"/>
</dbReference>
<organism evidence="1 2">
    <name type="scientific">Tritrichomonas musculus</name>
    <dbReference type="NCBI Taxonomy" id="1915356"/>
    <lineage>
        <taxon>Eukaryota</taxon>
        <taxon>Metamonada</taxon>
        <taxon>Parabasalia</taxon>
        <taxon>Tritrichomonadida</taxon>
        <taxon>Tritrichomonadidae</taxon>
        <taxon>Tritrichomonas</taxon>
    </lineage>
</organism>
<proteinExistence type="predicted"/>